<feature type="domain" description="Amidohydrolase-related" evidence="6">
    <location>
        <begin position="53"/>
        <end position="394"/>
    </location>
</feature>
<evidence type="ECO:0000256" key="4">
    <source>
        <dbReference type="ARBA" id="ARBA00023277"/>
    </source>
</evidence>
<dbReference type="CDD" id="cd00854">
    <property type="entry name" value="NagA"/>
    <property type="match status" value="1"/>
</dbReference>
<evidence type="ECO:0000256" key="5">
    <source>
        <dbReference type="PIRNR" id="PIRNR038994"/>
    </source>
</evidence>
<evidence type="ECO:0000256" key="2">
    <source>
        <dbReference type="ARBA" id="ARBA00022723"/>
    </source>
</evidence>
<keyword evidence="4 5" id="KW-0119">Carbohydrate metabolism</keyword>
<dbReference type="Proteomes" id="UP001430306">
    <property type="component" value="Unassembled WGS sequence"/>
</dbReference>
<dbReference type="RefSeq" id="WP_230276962.1">
    <property type="nucleotide sequence ID" value="NZ_JAJKFW010000064.1"/>
</dbReference>
<dbReference type="EMBL" id="JAJKFW010000064">
    <property type="protein sequence ID" value="MCC9645343.1"/>
    <property type="molecule type" value="Genomic_DNA"/>
</dbReference>
<dbReference type="InterPro" id="IPR032466">
    <property type="entry name" value="Metal_Hydrolase"/>
</dbReference>
<evidence type="ECO:0000313" key="7">
    <source>
        <dbReference type="EMBL" id="MCC9645343.1"/>
    </source>
</evidence>
<protein>
    <submittedName>
        <fullName evidence="7">N-acetylglucosamine-6-phosphate deacetylase</fullName>
        <ecNumber evidence="7">3.5.1.25</ecNumber>
    </submittedName>
</protein>
<dbReference type="SUPFAM" id="SSF51556">
    <property type="entry name" value="Metallo-dependent hydrolases"/>
    <property type="match status" value="1"/>
</dbReference>
<dbReference type="PANTHER" id="PTHR11113">
    <property type="entry name" value="N-ACETYLGLUCOSAMINE-6-PHOSPHATE DEACETYLASE"/>
    <property type="match status" value="1"/>
</dbReference>
<proteinExistence type="inferred from homology"/>
<evidence type="ECO:0000313" key="8">
    <source>
        <dbReference type="Proteomes" id="UP001430306"/>
    </source>
</evidence>
<dbReference type="Pfam" id="PF01979">
    <property type="entry name" value="Amidohydro_1"/>
    <property type="match status" value="1"/>
</dbReference>
<comment type="similarity">
    <text evidence="1 5">Belongs to the metallo-dependent hydrolases superfamily. NagA family.</text>
</comment>
<comment type="caution">
    <text evidence="7">The sequence shown here is derived from an EMBL/GenBank/DDBJ whole genome shotgun (WGS) entry which is preliminary data.</text>
</comment>
<dbReference type="EC" id="3.5.1.25" evidence="7"/>
<dbReference type="Gene3D" id="2.30.40.10">
    <property type="entry name" value="Urease, subunit C, domain 1"/>
    <property type="match status" value="1"/>
</dbReference>
<keyword evidence="3 5" id="KW-0378">Hydrolase</keyword>
<organism evidence="7 8">
    <name type="scientific">Rhodopirellula halodulae</name>
    <dbReference type="NCBI Taxonomy" id="2894198"/>
    <lineage>
        <taxon>Bacteria</taxon>
        <taxon>Pseudomonadati</taxon>
        <taxon>Planctomycetota</taxon>
        <taxon>Planctomycetia</taxon>
        <taxon>Pirellulales</taxon>
        <taxon>Pirellulaceae</taxon>
        <taxon>Rhodopirellula</taxon>
    </lineage>
</organism>
<dbReference type="PANTHER" id="PTHR11113:SF14">
    <property type="entry name" value="N-ACETYLGLUCOSAMINE-6-PHOSPHATE DEACETYLASE"/>
    <property type="match status" value="1"/>
</dbReference>
<dbReference type="Gene3D" id="3.20.20.140">
    <property type="entry name" value="Metal-dependent hydrolases"/>
    <property type="match status" value="1"/>
</dbReference>
<reference evidence="7" key="1">
    <citation type="submission" date="2021-11" db="EMBL/GenBank/DDBJ databases">
        <title>Genome sequence.</title>
        <authorList>
            <person name="Sun Q."/>
        </authorList>
    </citation>
    <scope>NUCLEOTIDE SEQUENCE</scope>
    <source>
        <strain evidence="7">JC740</strain>
    </source>
</reference>
<dbReference type="GO" id="GO:0008448">
    <property type="term" value="F:N-acetylglucosamine-6-phosphate deacetylase activity"/>
    <property type="evidence" value="ECO:0007669"/>
    <property type="project" value="UniProtKB-EC"/>
</dbReference>
<keyword evidence="8" id="KW-1185">Reference proteome</keyword>
<evidence type="ECO:0000256" key="1">
    <source>
        <dbReference type="ARBA" id="ARBA00010716"/>
    </source>
</evidence>
<evidence type="ECO:0000259" key="6">
    <source>
        <dbReference type="Pfam" id="PF01979"/>
    </source>
</evidence>
<keyword evidence="2" id="KW-0479">Metal-binding</keyword>
<dbReference type="InterPro" id="IPR006680">
    <property type="entry name" value="Amidohydro-rel"/>
</dbReference>
<dbReference type="PIRSF" id="PIRSF038994">
    <property type="entry name" value="NagA"/>
    <property type="match status" value="1"/>
</dbReference>
<evidence type="ECO:0000256" key="3">
    <source>
        <dbReference type="ARBA" id="ARBA00022801"/>
    </source>
</evidence>
<dbReference type="SUPFAM" id="SSF51338">
    <property type="entry name" value="Composite domain of metallo-dependent hydrolases"/>
    <property type="match status" value="1"/>
</dbReference>
<accession>A0ABS8NRA1</accession>
<dbReference type="InterPro" id="IPR011059">
    <property type="entry name" value="Metal-dep_hydrolase_composite"/>
</dbReference>
<gene>
    <name evidence="7" type="primary">nagA</name>
    <name evidence="7" type="ORF">LOC71_23940</name>
</gene>
<sequence length="399" mass="43526">MRSICFFNGTAILPDRVLPDAVVFGRGERIVYVGRARSRVPKSADMVDVKGGFISPGFVDIHIHGGGGADVMDASPEAIATVCQAHARHGTTCLFPTTSTGTDEQIHAMLSACDEVRTNWDASMGSKIAGVHLYGPYFAKDKVGCHDDSVCRAPKSTEYRRYFKTGIVKIATCAAELAGASAFYRHATQQGCLVTCGHSNASWDEMAAAFKNGMRHVDHFWCAMSNVSSVRKRFGFPMRGSMLEYVLSNPEMSTEVIADGIHLSPELLHFAWKMKGSDRLCLVTDCNRALDMPPGRYRFGPESNGSWFTSDGNVGWAPEGSLASSVMGMDHMVRTMHRNANIPLHEVVRMASLTPAERAGIDAEVGSLTPGKRADIILLNKSLQVERVHINGQRIRNTT</sequence>
<dbReference type="InterPro" id="IPR003764">
    <property type="entry name" value="GlcNAc_6-P_deAcase"/>
</dbReference>
<dbReference type="NCBIfam" id="TIGR00221">
    <property type="entry name" value="nagA"/>
    <property type="match status" value="1"/>
</dbReference>
<name>A0ABS8NRA1_9BACT</name>